<evidence type="ECO:0000313" key="1">
    <source>
        <dbReference type="EMBL" id="QAY62682.1"/>
    </source>
</evidence>
<accession>A0A4P6EJF2</accession>
<dbReference type="AlphaFoldDB" id="A0A4P6EJF2"/>
<name>A0A4P6EJF2_9MICO</name>
<dbReference type="KEGG" id="xyl:ET495_04750"/>
<dbReference type="RefSeq" id="WP_129203046.1">
    <property type="nucleotide sequence ID" value="NZ_CP035495.1"/>
</dbReference>
<dbReference type="OrthoDB" id="3190691at2"/>
<sequence>MRLAFHGHACVRLDHAGTALVIDPGTLSRSVDALDGATGVFITHDHPDHVDVDVVVPALWAHPSLEVFAAGPAADVLHTAGAPGERVHAVEPGQSLTFGAAHVVVGGGAHALIHPKIPRAVNVTYLVELGGRVIYHPGDSFDLPDRDVDVLLVPVSGPWMKLGEAIDYAASSSAPYVVPVHDALLSEVGHAMAQRQLATAALAGEHDYRRLAVGQTLRL</sequence>
<dbReference type="Gene3D" id="3.60.15.10">
    <property type="entry name" value="Ribonuclease Z/Hydroxyacylglutathione hydrolase-like"/>
    <property type="match status" value="1"/>
</dbReference>
<evidence type="ECO:0000313" key="2">
    <source>
        <dbReference type="Proteomes" id="UP000291758"/>
    </source>
</evidence>
<protein>
    <submittedName>
        <fullName evidence="1">MBL fold metallo-hydrolase</fullName>
    </submittedName>
</protein>
<gene>
    <name evidence="1" type="ORF">ET495_04750</name>
</gene>
<dbReference type="PANTHER" id="PTHR43546">
    <property type="entry name" value="UPF0173 METAL-DEPENDENT HYDROLASE MJ1163-RELATED"/>
    <property type="match status" value="1"/>
</dbReference>
<dbReference type="PANTHER" id="PTHR43546:SF3">
    <property type="entry name" value="UPF0173 METAL-DEPENDENT HYDROLASE MJ1163"/>
    <property type="match status" value="1"/>
</dbReference>
<dbReference type="InterPro" id="IPR036866">
    <property type="entry name" value="RibonucZ/Hydroxyglut_hydro"/>
</dbReference>
<dbReference type="SUPFAM" id="SSF56281">
    <property type="entry name" value="Metallo-hydrolase/oxidoreductase"/>
    <property type="match status" value="1"/>
</dbReference>
<dbReference type="GO" id="GO:0016787">
    <property type="term" value="F:hydrolase activity"/>
    <property type="evidence" value="ECO:0007669"/>
    <property type="project" value="UniProtKB-KW"/>
</dbReference>
<dbReference type="InterPro" id="IPR050114">
    <property type="entry name" value="UPF0173_UPF0282_UlaG_hydrolase"/>
</dbReference>
<dbReference type="Proteomes" id="UP000291758">
    <property type="component" value="Chromosome"/>
</dbReference>
<keyword evidence="2" id="KW-1185">Reference proteome</keyword>
<reference evidence="1 2" key="1">
    <citation type="submission" date="2019-01" db="EMBL/GenBank/DDBJ databases">
        <title>Genome sequencing of strain 2JSPR-7.</title>
        <authorList>
            <person name="Heo J."/>
            <person name="Kim S.-J."/>
            <person name="Kim J.-S."/>
            <person name="Hong S.-B."/>
            <person name="Kwon S.-W."/>
        </authorList>
    </citation>
    <scope>NUCLEOTIDE SEQUENCE [LARGE SCALE GENOMIC DNA]</scope>
    <source>
        <strain evidence="1 2">2JSPR-7</strain>
    </source>
</reference>
<proteinExistence type="predicted"/>
<organism evidence="1 2">
    <name type="scientific">Xylanimonas allomyrinae</name>
    <dbReference type="NCBI Taxonomy" id="2509459"/>
    <lineage>
        <taxon>Bacteria</taxon>
        <taxon>Bacillati</taxon>
        <taxon>Actinomycetota</taxon>
        <taxon>Actinomycetes</taxon>
        <taxon>Micrococcales</taxon>
        <taxon>Promicromonosporaceae</taxon>
        <taxon>Xylanimonas</taxon>
    </lineage>
</organism>
<dbReference type="Pfam" id="PF13483">
    <property type="entry name" value="Lactamase_B_3"/>
    <property type="match status" value="1"/>
</dbReference>
<dbReference type="EMBL" id="CP035495">
    <property type="protein sequence ID" value="QAY62682.1"/>
    <property type="molecule type" value="Genomic_DNA"/>
</dbReference>
<keyword evidence="1" id="KW-0378">Hydrolase</keyword>